<feature type="transmembrane region" description="Helical" evidence="7">
    <location>
        <begin position="282"/>
        <end position="303"/>
    </location>
</feature>
<dbReference type="CDD" id="cd06173">
    <property type="entry name" value="MFS_MefA_like"/>
    <property type="match status" value="1"/>
</dbReference>
<keyword evidence="3" id="KW-1003">Cell membrane</keyword>
<accession>A0A4P2QH95</accession>
<sequence>MGRALRHRNYRLFFFGQGASLIGTWLTRVATSWLVYRLTNSALLLGIVGFAGQIPTFLIAPIAGVLVDRWDRHRVLVITQVMAMVQSALLAVFALTGTITVWHVLALAAFQGVINAFDTPARQAFVVQMVEAREDLSNAIALNSSMVNGARLLGPSIAGVLIAAVGEGWCFAIDSISYLAVIASLLAMRITRPERREAKRGHVLADLREGFRYVSSFPPIRAILLLLALVSLTGMPYTILMPVFAGEVLHGGANTLGLLMAASGVGAVTGALWLASRRSVLGLGRALSIAGALFGLGLVGFSFSRSVWLSAPLLAIIGGGMMVQMAASNTLLQTIVEEDKRGRVMSFYTMAFFGMAPFGSLIAGWLGGRIGAPATVLWGGVATLAAVGVFVRKLPELRRLTRPIYVRLGILPEIAEALGQTTEMTSSAKE</sequence>
<dbReference type="Gene3D" id="1.20.1250.20">
    <property type="entry name" value="MFS general substrate transporter like domains"/>
    <property type="match status" value="1"/>
</dbReference>
<comment type="subcellular location">
    <subcellularLocation>
        <location evidence="1">Cell membrane</location>
        <topology evidence="1">Multi-pass membrane protein</topology>
    </subcellularLocation>
</comment>
<evidence type="ECO:0000256" key="5">
    <source>
        <dbReference type="ARBA" id="ARBA00022989"/>
    </source>
</evidence>
<feature type="transmembrane region" description="Helical" evidence="7">
    <location>
        <begin position="344"/>
        <end position="366"/>
    </location>
</feature>
<evidence type="ECO:0000256" key="6">
    <source>
        <dbReference type="ARBA" id="ARBA00023136"/>
    </source>
</evidence>
<evidence type="ECO:0000256" key="3">
    <source>
        <dbReference type="ARBA" id="ARBA00022475"/>
    </source>
</evidence>
<organism evidence="9 10">
    <name type="scientific">Sorangium cellulosum</name>
    <name type="common">Polyangium cellulosum</name>
    <dbReference type="NCBI Taxonomy" id="56"/>
    <lineage>
        <taxon>Bacteria</taxon>
        <taxon>Pseudomonadati</taxon>
        <taxon>Myxococcota</taxon>
        <taxon>Polyangia</taxon>
        <taxon>Polyangiales</taxon>
        <taxon>Polyangiaceae</taxon>
        <taxon>Sorangium</taxon>
    </lineage>
</organism>
<dbReference type="RefSeq" id="WP_129581153.1">
    <property type="nucleotide sequence ID" value="NZ_CP012672.1"/>
</dbReference>
<feature type="transmembrane region" description="Helical" evidence="7">
    <location>
        <begin position="222"/>
        <end position="244"/>
    </location>
</feature>
<dbReference type="InterPro" id="IPR036259">
    <property type="entry name" value="MFS_trans_sf"/>
</dbReference>
<dbReference type="EMBL" id="CP012672">
    <property type="protein sequence ID" value="AUX28946.1"/>
    <property type="molecule type" value="Genomic_DNA"/>
</dbReference>
<dbReference type="InterPro" id="IPR010290">
    <property type="entry name" value="TM_effector"/>
</dbReference>
<keyword evidence="6 7" id="KW-0472">Membrane</keyword>
<keyword evidence="2" id="KW-0813">Transport</keyword>
<dbReference type="AlphaFoldDB" id="A0A4P2QH95"/>
<reference evidence="9 10" key="1">
    <citation type="submission" date="2015-09" db="EMBL/GenBank/DDBJ databases">
        <title>Sorangium comparison.</title>
        <authorList>
            <person name="Zaburannyi N."/>
            <person name="Bunk B."/>
            <person name="Overmann J."/>
            <person name="Mueller R."/>
        </authorList>
    </citation>
    <scope>NUCLEOTIDE SEQUENCE [LARGE SCALE GENOMIC DNA]</scope>
    <source>
        <strain evidence="9 10">So ce836</strain>
    </source>
</reference>
<dbReference type="PANTHER" id="PTHR23513:SF11">
    <property type="entry name" value="STAPHYLOFERRIN A TRANSPORTER"/>
    <property type="match status" value="1"/>
</dbReference>
<keyword evidence="5 7" id="KW-1133">Transmembrane helix</keyword>
<evidence type="ECO:0000256" key="4">
    <source>
        <dbReference type="ARBA" id="ARBA00022692"/>
    </source>
</evidence>
<evidence type="ECO:0000256" key="1">
    <source>
        <dbReference type="ARBA" id="ARBA00004651"/>
    </source>
</evidence>
<proteinExistence type="predicted"/>
<feature type="transmembrane region" description="Helical" evidence="7">
    <location>
        <begin position="12"/>
        <end position="36"/>
    </location>
</feature>
<feature type="transmembrane region" description="Helical" evidence="7">
    <location>
        <begin position="42"/>
        <end position="67"/>
    </location>
</feature>
<feature type="transmembrane region" description="Helical" evidence="7">
    <location>
        <begin position="256"/>
        <end position="275"/>
    </location>
</feature>
<feature type="transmembrane region" description="Helical" evidence="7">
    <location>
        <begin position="88"/>
        <end position="110"/>
    </location>
</feature>
<dbReference type="PROSITE" id="PS50850">
    <property type="entry name" value="MFS"/>
    <property type="match status" value="1"/>
</dbReference>
<evidence type="ECO:0000259" key="8">
    <source>
        <dbReference type="PROSITE" id="PS50850"/>
    </source>
</evidence>
<dbReference type="Proteomes" id="UP000295497">
    <property type="component" value="Chromosome"/>
</dbReference>
<dbReference type="SUPFAM" id="SSF103473">
    <property type="entry name" value="MFS general substrate transporter"/>
    <property type="match status" value="1"/>
</dbReference>
<evidence type="ECO:0000256" key="7">
    <source>
        <dbReference type="SAM" id="Phobius"/>
    </source>
</evidence>
<evidence type="ECO:0000256" key="2">
    <source>
        <dbReference type="ARBA" id="ARBA00022448"/>
    </source>
</evidence>
<evidence type="ECO:0000313" key="10">
    <source>
        <dbReference type="Proteomes" id="UP000295497"/>
    </source>
</evidence>
<keyword evidence="4 7" id="KW-0812">Transmembrane</keyword>
<name>A0A4P2QH95_SORCE</name>
<dbReference type="Pfam" id="PF05977">
    <property type="entry name" value="MFS_3"/>
    <property type="match status" value="1"/>
</dbReference>
<dbReference type="GO" id="GO:0005886">
    <property type="term" value="C:plasma membrane"/>
    <property type="evidence" value="ECO:0007669"/>
    <property type="project" value="UniProtKB-SubCell"/>
</dbReference>
<feature type="domain" description="Major facilitator superfamily (MFS) profile" evidence="8">
    <location>
        <begin position="4"/>
        <end position="398"/>
    </location>
</feature>
<feature type="transmembrane region" description="Helical" evidence="7">
    <location>
        <begin position="309"/>
        <end position="332"/>
    </location>
</feature>
<dbReference type="GO" id="GO:0022857">
    <property type="term" value="F:transmembrane transporter activity"/>
    <property type="evidence" value="ECO:0007669"/>
    <property type="project" value="InterPro"/>
</dbReference>
<feature type="transmembrane region" description="Helical" evidence="7">
    <location>
        <begin position="157"/>
        <end position="186"/>
    </location>
</feature>
<protein>
    <submittedName>
        <fullName evidence="9">MFS transporter</fullName>
    </submittedName>
</protein>
<dbReference type="PANTHER" id="PTHR23513">
    <property type="entry name" value="INTEGRAL MEMBRANE EFFLUX PROTEIN-RELATED"/>
    <property type="match status" value="1"/>
</dbReference>
<evidence type="ECO:0000313" key="9">
    <source>
        <dbReference type="EMBL" id="AUX28946.1"/>
    </source>
</evidence>
<dbReference type="InterPro" id="IPR020846">
    <property type="entry name" value="MFS_dom"/>
</dbReference>
<gene>
    <name evidence="9" type="ORF">SOCE836_010310</name>
</gene>
<feature type="transmembrane region" description="Helical" evidence="7">
    <location>
        <begin position="372"/>
        <end position="391"/>
    </location>
</feature>